<dbReference type="SUPFAM" id="SSF63825">
    <property type="entry name" value="YWTD domain"/>
    <property type="match status" value="1"/>
</dbReference>
<evidence type="ECO:0008006" key="3">
    <source>
        <dbReference type="Google" id="ProtNLM"/>
    </source>
</evidence>
<feature type="non-terminal residue" evidence="1">
    <location>
        <position position="162"/>
    </location>
</feature>
<sequence>MRKVLLVFLIIFITAPFIRPSFIHASTISSINPILNIGVPQYDFIGSAALAEVNFFEDDFDTRYIFPMQGITVTDEGYIAVIDNSYGRVHVLTPLLEEKFSFGSLRNFTYPTDIAYFNGNFYIVDPFRKEVKIYDKNGLFIRTLTNSNFTSPIGIAVTKTNI</sequence>
<evidence type="ECO:0000313" key="1">
    <source>
        <dbReference type="EMBL" id="PMP82148.1"/>
    </source>
</evidence>
<gene>
    <name evidence="1" type="ORF">C0175_04130</name>
</gene>
<protein>
    <recommendedName>
        <fullName evidence="3">6-bladed beta-propeller</fullName>
    </recommendedName>
</protein>
<evidence type="ECO:0000313" key="2">
    <source>
        <dbReference type="Proteomes" id="UP000236910"/>
    </source>
</evidence>
<comment type="caution">
    <text evidence="1">The sequence shown here is derived from an EMBL/GenBank/DDBJ whole genome shotgun (WGS) entry which is preliminary data.</text>
</comment>
<dbReference type="AlphaFoldDB" id="A0A2J6X622"/>
<dbReference type="EMBL" id="PNIX01000245">
    <property type="protein sequence ID" value="PMP82148.1"/>
    <property type="molecule type" value="Genomic_DNA"/>
</dbReference>
<dbReference type="Gene3D" id="2.120.10.30">
    <property type="entry name" value="TolB, C-terminal domain"/>
    <property type="match status" value="1"/>
</dbReference>
<reference evidence="1 2" key="1">
    <citation type="submission" date="2018-01" db="EMBL/GenBank/DDBJ databases">
        <title>Metagenomic assembled genomes from two thermal pools in the Uzon Caldera, Kamchatka, Russia.</title>
        <authorList>
            <person name="Wilkins L."/>
            <person name="Ettinger C."/>
        </authorList>
    </citation>
    <scope>NUCLEOTIDE SEQUENCE [LARGE SCALE GENOMIC DNA]</scope>
    <source>
        <strain evidence="1">ARK-10</strain>
    </source>
</reference>
<accession>A0A2J6X622</accession>
<organism evidence="1 2">
    <name type="scientific">Caldisericum exile</name>
    <dbReference type="NCBI Taxonomy" id="693075"/>
    <lineage>
        <taxon>Bacteria</taxon>
        <taxon>Pseudomonadati</taxon>
        <taxon>Caldisericota/Cryosericota group</taxon>
        <taxon>Caldisericota</taxon>
        <taxon>Caldisericia</taxon>
        <taxon>Caldisericales</taxon>
        <taxon>Caldisericaceae</taxon>
        <taxon>Caldisericum</taxon>
    </lineage>
</organism>
<proteinExistence type="predicted"/>
<dbReference type="InterPro" id="IPR011042">
    <property type="entry name" value="6-blade_b-propeller_TolB-like"/>
</dbReference>
<name>A0A2J6X622_9BACT</name>
<dbReference type="Proteomes" id="UP000236910">
    <property type="component" value="Unassembled WGS sequence"/>
</dbReference>